<dbReference type="AlphaFoldDB" id="A0A8R7UL10"/>
<keyword evidence="2" id="KW-1185">Reference proteome</keyword>
<sequence length="129" mass="13967">HTVNLIAGSNGRHHRASVVARCHHRAQHRLLDLGRGIPPQQAHDVLHHRGITGQRDLAITREAKLLLGHPQEVTKDRCAEVQQRDLEAPPVGRVHDAAALSRCRGAASLVFLGRHGEPLGQLSKSLGAG</sequence>
<name>A0A8R7UL10_TRIUA</name>
<proteinExistence type="predicted"/>
<reference evidence="2" key="1">
    <citation type="journal article" date="2013" name="Nature">
        <title>Draft genome of the wheat A-genome progenitor Triticum urartu.</title>
        <authorList>
            <person name="Ling H.Q."/>
            <person name="Zhao S."/>
            <person name="Liu D."/>
            <person name="Wang J."/>
            <person name="Sun H."/>
            <person name="Zhang C."/>
            <person name="Fan H."/>
            <person name="Li D."/>
            <person name="Dong L."/>
            <person name="Tao Y."/>
            <person name="Gao C."/>
            <person name="Wu H."/>
            <person name="Li Y."/>
            <person name="Cui Y."/>
            <person name="Guo X."/>
            <person name="Zheng S."/>
            <person name="Wang B."/>
            <person name="Yu K."/>
            <person name="Liang Q."/>
            <person name="Yang W."/>
            <person name="Lou X."/>
            <person name="Chen J."/>
            <person name="Feng M."/>
            <person name="Jian J."/>
            <person name="Zhang X."/>
            <person name="Luo G."/>
            <person name="Jiang Y."/>
            <person name="Liu J."/>
            <person name="Wang Z."/>
            <person name="Sha Y."/>
            <person name="Zhang B."/>
            <person name="Wu H."/>
            <person name="Tang D."/>
            <person name="Shen Q."/>
            <person name="Xue P."/>
            <person name="Zou S."/>
            <person name="Wang X."/>
            <person name="Liu X."/>
            <person name="Wang F."/>
            <person name="Yang Y."/>
            <person name="An X."/>
            <person name="Dong Z."/>
            <person name="Zhang K."/>
            <person name="Zhang X."/>
            <person name="Luo M.C."/>
            <person name="Dvorak J."/>
            <person name="Tong Y."/>
            <person name="Wang J."/>
            <person name="Yang H."/>
            <person name="Li Z."/>
            <person name="Wang D."/>
            <person name="Zhang A."/>
            <person name="Wang J."/>
        </authorList>
    </citation>
    <scope>NUCLEOTIDE SEQUENCE</scope>
    <source>
        <strain evidence="2">cv. G1812</strain>
    </source>
</reference>
<evidence type="ECO:0000313" key="1">
    <source>
        <dbReference type="EnsemblPlants" id="TuG1812G0500003705.01.T01.cds467917"/>
    </source>
</evidence>
<dbReference type="Gramene" id="TuG1812G0500003705.01.T01">
    <property type="protein sequence ID" value="TuG1812G0500003705.01.T01.cds467917"/>
    <property type="gene ID" value="TuG1812G0500003705.01"/>
</dbReference>
<organism evidence="1 2">
    <name type="scientific">Triticum urartu</name>
    <name type="common">Red wild einkorn</name>
    <name type="synonym">Crithodium urartu</name>
    <dbReference type="NCBI Taxonomy" id="4572"/>
    <lineage>
        <taxon>Eukaryota</taxon>
        <taxon>Viridiplantae</taxon>
        <taxon>Streptophyta</taxon>
        <taxon>Embryophyta</taxon>
        <taxon>Tracheophyta</taxon>
        <taxon>Spermatophyta</taxon>
        <taxon>Magnoliopsida</taxon>
        <taxon>Liliopsida</taxon>
        <taxon>Poales</taxon>
        <taxon>Poaceae</taxon>
        <taxon>BOP clade</taxon>
        <taxon>Pooideae</taxon>
        <taxon>Triticodae</taxon>
        <taxon>Triticeae</taxon>
        <taxon>Triticinae</taxon>
        <taxon>Triticum</taxon>
    </lineage>
</organism>
<accession>A0A8R7UL10</accession>
<protein>
    <submittedName>
        <fullName evidence="1">Uncharacterized protein</fullName>
    </submittedName>
</protein>
<reference evidence="1" key="3">
    <citation type="submission" date="2022-06" db="UniProtKB">
        <authorList>
            <consortium name="EnsemblPlants"/>
        </authorList>
    </citation>
    <scope>IDENTIFICATION</scope>
</reference>
<dbReference type="EnsemblPlants" id="TuG1812G0500003705.01.T01">
    <property type="protein sequence ID" value="TuG1812G0500003705.01.T01.cds467917"/>
    <property type="gene ID" value="TuG1812G0500003705.01"/>
</dbReference>
<reference evidence="1" key="2">
    <citation type="submission" date="2018-03" db="EMBL/GenBank/DDBJ databases">
        <title>The Triticum urartu genome reveals the dynamic nature of wheat genome evolution.</title>
        <authorList>
            <person name="Ling H."/>
            <person name="Ma B."/>
            <person name="Shi X."/>
            <person name="Liu H."/>
            <person name="Dong L."/>
            <person name="Sun H."/>
            <person name="Cao Y."/>
            <person name="Gao Q."/>
            <person name="Zheng S."/>
            <person name="Li Y."/>
            <person name="Yu Y."/>
            <person name="Du H."/>
            <person name="Qi M."/>
            <person name="Li Y."/>
            <person name="Yu H."/>
            <person name="Cui Y."/>
            <person name="Wang N."/>
            <person name="Chen C."/>
            <person name="Wu H."/>
            <person name="Zhao Y."/>
            <person name="Zhang J."/>
            <person name="Li Y."/>
            <person name="Zhou W."/>
            <person name="Zhang B."/>
            <person name="Hu W."/>
            <person name="Eijk M."/>
            <person name="Tang J."/>
            <person name="Witsenboer H."/>
            <person name="Zhao S."/>
            <person name="Li Z."/>
            <person name="Zhang A."/>
            <person name="Wang D."/>
            <person name="Liang C."/>
        </authorList>
    </citation>
    <scope>NUCLEOTIDE SEQUENCE [LARGE SCALE GENOMIC DNA]</scope>
    <source>
        <strain evidence="1">cv. G1812</strain>
    </source>
</reference>
<dbReference type="Proteomes" id="UP000015106">
    <property type="component" value="Chromosome 5"/>
</dbReference>
<evidence type="ECO:0000313" key="2">
    <source>
        <dbReference type="Proteomes" id="UP000015106"/>
    </source>
</evidence>